<reference evidence="4 5" key="1">
    <citation type="submission" date="2024-02" db="EMBL/GenBank/DDBJ databases">
        <title>Deinococcus caeni NBRC 101312.</title>
        <authorList>
            <person name="Ichikawa N."/>
            <person name="Katano-Makiyama Y."/>
            <person name="Hidaka K."/>
        </authorList>
    </citation>
    <scope>NUCLEOTIDE SEQUENCE [LARGE SCALE GENOMIC DNA]</scope>
    <source>
        <strain evidence="4 5">NBRC 101312</strain>
    </source>
</reference>
<dbReference type="PROSITE" id="PS51009">
    <property type="entry name" value="CYTCII"/>
    <property type="match status" value="1"/>
</dbReference>
<dbReference type="Proteomes" id="UP001423409">
    <property type="component" value="Unassembled WGS sequence"/>
</dbReference>
<name>A0ABP9UGY8_9DEIO</name>
<keyword evidence="1" id="KW-0862">Zinc</keyword>
<dbReference type="PROSITE" id="PS50966">
    <property type="entry name" value="ZF_SWIM"/>
    <property type="match status" value="1"/>
</dbReference>
<proteinExistence type="predicted"/>
<evidence type="ECO:0000313" key="5">
    <source>
        <dbReference type="Proteomes" id="UP001423409"/>
    </source>
</evidence>
<dbReference type="InterPro" id="IPR007527">
    <property type="entry name" value="Znf_SWIM"/>
</dbReference>
<evidence type="ECO:0000256" key="1">
    <source>
        <dbReference type="PROSITE-ProRule" id="PRU00325"/>
    </source>
</evidence>
<protein>
    <recommendedName>
        <fullName evidence="3">SWIM-type domain-containing protein</fullName>
    </recommendedName>
</protein>
<keyword evidence="1" id="KW-0863">Zinc-finger</keyword>
<comment type="caution">
    <text evidence="4">The sequence shown here is derived from an EMBL/GenBank/DDBJ whole genome shotgun (WGS) entry which is preliminary data.</text>
</comment>
<gene>
    <name evidence="4" type="ORF">Dcae01_02156</name>
</gene>
<evidence type="ECO:0000259" key="3">
    <source>
        <dbReference type="PROSITE" id="PS50966"/>
    </source>
</evidence>
<evidence type="ECO:0000313" key="4">
    <source>
        <dbReference type="EMBL" id="GAA5440639.1"/>
    </source>
</evidence>
<feature type="compositionally biased region" description="Low complexity" evidence="2">
    <location>
        <begin position="144"/>
        <end position="157"/>
    </location>
</feature>
<keyword evidence="5" id="KW-1185">Reference proteome</keyword>
<keyword evidence="1" id="KW-0479">Metal-binding</keyword>
<feature type="region of interest" description="Disordered" evidence="2">
    <location>
        <begin position="144"/>
        <end position="173"/>
    </location>
</feature>
<feature type="domain" description="SWIM-type" evidence="3">
    <location>
        <begin position="63"/>
        <end position="100"/>
    </location>
</feature>
<organism evidence="4 5">
    <name type="scientific">Deinococcus caeni</name>
    <dbReference type="NCBI Taxonomy" id="569127"/>
    <lineage>
        <taxon>Bacteria</taxon>
        <taxon>Thermotogati</taxon>
        <taxon>Deinococcota</taxon>
        <taxon>Deinococci</taxon>
        <taxon>Deinococcales</taxon>
        <taxon>Deinococcaceae</taxon>
        <taxon>Deinococcus</taxon>
    </lineage>
</organism>
<sequence length="604" mass="65548">MPHSRYAGQVTGFILQKAAALSYAGEREWRKGQPYVSSLTGLNVQPDGAAITLRGSAYGQERYSVSATLERGQVQQAACSCPVGGDGRCKHVAALLARAVTSPADFRELPPLDAALDALDAPALRAVIRRMLSREPDLLSVLLTQPSQSSPQSIAQPNTGPVQPDGADPASDLPGRIRVAFDLMDFPDEDHWHWENDWDGPDFSELTPMLEELQELVAAAPTGDLAAQRSALAAIQATLDGCHDLNTQQPDLDDLSTLIEPARTALLSLLARPLPAELQSAALDTLHASVAHLGWPDHEIDGQLDLFTELPAEDRARTVAFVRGLHDSETGEYARQRRARTLYALASTGDLSASENLALARATGDLFMITAALLDSGQPEEATALLGEHPELSLSVVAGLFQDSGALAHLEAFARTRPDPWARRWLFTHLYEQYRRAEAHAVARDALTQLPPAHADTPFWITQLKTVSSDWPADRETLITHWTARRDGPHLPPLVRLLLREHQPERAAQLLHDVPDPVGVLGLDLARQLAMQLPAEQAVALIIQVAAAHVAGRSRAHYQSAARTLRDAAPIIGRAEAQSAARLLTEEYPTLRALKEELQAAGLL</sequence>
<dbReference type="InterPro" id="IPR002321">
    <property type="entry name" value="Cyt_c_II"/>
</dbReference>
<accession>A0ABP9UGY8</accession>
<evidence type="ECO:0000256" key="2">
    <source>
        <dbReference type="SAM" id="MobiDB-lite"/>
    </source>
</evidence>
<dbReference type="EMBL" id="BAABQU010000025">
    <property type="protein sequence ID" value="GAA5440639.1"/>
    <property type="molecule type" value="Genomic_DNA"/>
</dbReference>